<dbReference type="GO" id="GO:0005886">
    <property type="term" value="C:plasma membrane"/>
    <property type="evidence" value="ECO:0007669"/>
    <property type="project" value="UniProtKB-ARBA"/>
</dbReference>
<sequence>MRNDAVMDFNNENYPIIKIENLYKTFYSKDGKVNALKDINLEINKGEIYGIIGMSGAGKSTLVRCINYLEKPTKGRVLISNKDLSKLNDKELRDVRHSIGMIFQQFNLLMQETVIKNVMFPLEIIGTKKEEAQKRALELLDIVGLTEKANSYPAQLSGGQKQRVAIARALASNPSVLLCDEATSALDPNTTSSILELLKDINQTLGITIVIITHEMSVVEEICTHVAVIENSRITETGTVEDIFTHPKSNWARNTINPDSKNMSPDIKTNSLRIVFDGSTTHEPIISNMILDLGVKVSILYANVKDIEGKALGQLVIEIPKDKEDREKVMNYLNEKNLVVEKVVG</sequence>
<dbReference type="SUPFAM" id="SSF55021">
    <property type="entry name" value="ACT-like"/>
    <property type="match status" value="1"/>
</dbReference>
<keyword evidence="3" id="KW-1003">Cell membrane</keyword>
<name>A0A3E3E1R1_9FIRM</name>
<dbReference type="CDD" id="cd03258">
    <property type="entry name" value="ABC_MetN_methionine_transporter"/>
    <property type="match status" value="1"/>
</dbReference>
<evidence type="ECO:0000313" key="11">
    <source>
        <dbReference type="Proteomes" id="UP000261212"/>
    </source>
</evidence>
<dbReference type="SMART" id="SM00930">
    <property type="entry name" value="NIL"/>
    <property type="match status" value="1"/>
</dbReference>
<evidence type="ECO:0000256" key="8">
    <source>
        <dbReference type="ARBA" id="ARBA00023136"/>
    </source>
</evidence>
<evidence type="ECO:0000256" key="4">
    <source>
        <dbReference type="ARBA" id="ARBA00022741"/>
    </source>
</evidence>
<dbReference type="EMBL" id="QUSM01000002">
    <property type="protein sequence ID" value="RGD75286.1"/>
    <property type="molecule type" value="Genomic_DNA"/>
</dbReference>
<dbReference type="InterPro" id="IPR003439">
    <property type="entry name" value="ABC_transporter-like_ATP-bd"/>
</dbReference>
<dbReference type="Pfam" id="PF00005">
    <property type="entry name" value="ABC_tran"/>
    <property type="match status" value="1"/>
</dbReference>
<dbReference type="Gene3D" id="3.30.70.260">
    <property type="match status" value="1"/>
</dbReference>
<dbReference type="InterPro" id="IPR050086">
    <property type="entry name" value="MetN_ABC_transporter-like"/>
</dbReference>
<proteinExistence type="inferred from homology"/>
<reference evidence="10 11" key="1">
    <citation type="submission" date="2018-08" db="EMBL/GenBank/DDBJ databases">
        <title>A genome reference for cultivated species of the human gut microbiota.</title>
        <authorList>
            <person name="Zou Y."/>
            <person name="Xue W."/>
            <person name="Luo G."/>
        </authorList>
    </citation>
    <scope>NUCLEOTIDE SEQUENCE [LARGE SCALE GENOMIC DNA]</scope>
    <source>
        <strain evidence="10 11">AM25-6</strain>
    </source>
</reference>
<organism evidence="10 11">
    <name type="scientific">Anaerofustis stercorihominis</name>
    <dbReference type="NCBI Taxonomy" id="214853"/>
    <lineage>
        <taxon>Bacteria</taxon>
        <taxon>Bacillati</taxon>
        <taxon>Bacillota</taxon>
        <taxon>Clostridia</taxon>
        <taxon>Eubacteriales</taxon>
        <taxon>Eubacteriaceae</taxon>
        <taxon>Anaerofustis</taxon>
    </lineage>
</organism>
<dbReference type="InterPro" id="IPR018449">
    <property type="entry name" value="NIL_domain"/>
</dbReference>
<dbReference type="PANTHER" id="PTHR43166">
    <property type="entry name" value="AMINO ACID IMPORT ATP-BINDING PROTEIN"/>
    <property type="match status" value="1"/>
</dbReference>
<evidence type="ECO:0000256" key="1">
    <source>
        <dbReference type="ARBA" id="ARBA00005417"/>
    </source>
</evidence>
<dbReference type="AlphaFoldDB" id="A0A3E3E1R1"/>
<dbReference type="InterPro" id="IPR045865">
    <property type="entry name" value="ACT-like_dom_sf"/>
</dbReference>
<keyword evidence="7" id="KW-0029">Amino-acid transport</keyword>
<gene>
    <name evidence="10" type="ORF">DW687_02880</name>
</gene>
<dbReference type="InterPro" id="IPR041701">
    <property type="entry name" value="MetN_ABC"/>
</dbReference>
<keyword evidence="4" id="KW-0547">Nucleotide-binding</keyword>
<dbReference type="GO" id="GO:0005524">
    <property type="term" value="F:ATP binding"/>
    <property type="evidence" value="ECO:0007669"/>
    <property type="project" value="UniProtKB-KW"/>
</dbReference>
<accession>A0A3E3E1R1</accession>
<dbReference type="Pfam" id="PF09383">
    <property type="entry name" value="NIL"/>
    <property type="match status" value="1"/>
</dbReference>
<evidence type="ECO:0000256" key="7">
    <source>
        <dbReference type="ARBA" id="ARBA00022970"/>
    </source>
</evidence>
<evidence type="ECO:0000256" key="6">
    <source>
        <dbReference type="ARBA" id="ARBA00022967"/>
    </source>
</evidence>
<keyword evidence="6" id="KW-1278">Translocase</keyword>
<evidence type="ECO:0000256" key="3">
    <source>
        <dbReference type="ARBA" id="ARBA00022475"/>
    </source>
</evidence>
<dbReference type="InterPro" id="IPR027417">
    <property type="entry name" value="P-loop_NTPase"/>
</dbReference>
<dbReference type="PROSITE" id="PS50893">
    <property type="entry name" value="ABC_TRANSPORTER_2"/>
    <property type="match status" value="1"/>
</dbReference>
<dbReference type="InterPro" id="IPR003593">
    <property type="entry name" value="AAA+_ATPase"/>
</dbReference>
<evidence type="ECO:0000259" key="9">
    <source>
        <dbReference type="PROSITE" id="PS50893"/>
    </source>
</evidence>
<dbReference type="GO" id="GO:0006865">
    <property type="term" value="P:amino acid transport"/>
    <property type="evidence" value="ECO:0007669"/>
    <property type="project" value="UniProtKB-KW"/>
</dbReference>
<evidence type="ECO:0000256" key="5">
    <source>
        <dbReference type="ARBA" id="ARBA00022840"/>
    </source>
</evidence>
<feature type="domain" description="ABC transporter" evidence="9">
    <location>
        <begin position="17"/>
        <end position="256"/>
    </location>
</feature>
<dbReference type="FunFam" id="3.40.50.300:FF:000056">
    <property type="entry name" value="Cell division ATP-binding protein FtsE"/>
    <property type="match status" value="1"/>
</dbReference>
<dbReference type="InterPro" id="IPR017871">
    <property type="entry name" value="ABC_transporter-like_CS"/>
</dbReference>
<dbReference type="SMART" id="SM00382">
    <property type="entry name" value="AAA"/>
    <property type="match status" value="1"/>
</dbReference>
<keyword evidence="2" id="KW-0813">Transport</keyword>
<dbReference type="GO" id="GO:0016887">
    <property type="term" value="F:ATP hydrolysis activity"/>
    <property type="evidence" value="ECO:0007669"/>
    <property type="project" value="InterPro"/>
</dbReference>
<dbReference type="Gene3D" id="3.40.50.300">
    <property type="entry name" value="P-loop containing nucleotide triphosphate hydrolases"/>
    <property type="match status" value="1"/>
</dbReference>
<dbReference type="Proteomes" id="UP000261212">
    <property type="component" value="Unassembled WGS sequence"/>
</dbReference>
<comment type="similarity">
    <text evidence="1">Belongs to the ABC transporter superfamily.</text>
</comment>
<keyword evidence="5 10" id="KW-0067">ATP-binding</keyword>
<dbReference type="PROSITE" id="PS00211">
    <property type="entry name" value="ABC_TRANSPORTER_1"/>
    <property type="match status" value="1"/>
</dbReference>
<comment type="caution">
    <text evidence="10">The sequence shown here is derived from an EMBL/GenBank/DDBJ whole genome shotgun (WGS) entry which is preliminary data.</text>
</comment>
<evidence type="ECO:0000313" key="10">
    <source>
        <dbReference type="EMBL" id="RGD75286.1"/>
    </source>
</evidence>
<dbReference type="PANTHER" id="PTHR43166:SF30">
    <property type="entry name" value="METHIONINE IMPORT ATP-BINDING PROTEIN METN"/>
    <property type="match status" value="1"/>
</dbReference>
<dbReference type="SUPFAM" id="SSF52540">
    <property type="entry name" value="P-loop containing nucleoside triphosphate hydrolases"/>
    <property type="match status" value="1"/>
</dbReference>
<evidence type="ECO:0000256" key="2">
    <source>
        <dbReference type="ARBA" id="ARBA00022448"/>
    </source>
</evidence>
<protein>
    <submittedName>
        <fullName evidence="10">ATP-binding cassette domain-containing protein</fullName>
    </submittedName>
</protein>
<keyword evidence="8" id="KW-0472">Membrane</keyword>